<dbReference type="PROSITE" id="PS51257">
    <property type="entry name" value="PROKAR_LIPOPROTEIN"/>
    <property type="match status" value="1"/>
</dbReference>
<proteinExistence type="predicted"/>
<dbReference type="AlphaFoldDB" id="A0A1G9ISF3"/>
<dbReference type="STRING" id="525640.SAMN04487971_108112"/>
<dbReference type="Proteomes" id="UP000199555">
    <property type="component" value="Unassembled WGS sequence"/>
</dbReference>
<evidence type="ECO:0000313" key="1">
    <source>
        <dbReference type="EMBL" id="SDL27975.1"/>
    </source>
</evidence>
<evidence type="ECO:0008006" key="3">
    <source>
        <dbReference type="Google" id="ProtNLM"/>
    </source>
</evidence>
<dbReference type="RefSeq" id="WP_090755493.1">
    <property type="nucleotide sequence ID" value="NZ_FNGE01000008.1"/>
</dbReference>
<organism evidence="1 2">
    <name type="scientific">Paracoccus chinensis</name>
    <dbReference type="NCBI Taxonomy" id="525640"/>
    <lineage>
        <taxon>Bacteria</taxon>
        <taxon>Pseudomonadati</taxon>
        <taxon>Pseudomonadota</taxon>
        <taxon>Alphaproteobacteria</taxon>
        <taxon>Rhodobacterales</taxon>
        <taxon>Paracoccaceae</taxon>
        <taxon>Paracoccus</taxon>
    </lineage>
</organism>
<accession>A0A1G9ISF3</accession>
<evidence type="ECO:0000313" key="2">
    <source>
        <dbReference type="Proteomes" id="UP000199555"/>
    </source>
</evidence>
<name>A0A1G9ISF3_9RHOB</name>
<reference evidence="2" key="1">
    <citation type="submission" date="2016-10" db="EMBL/GenBank/DDBJ databases">
        <authorList>
            <person name="Varghese N."/>
            <person name="Submissions S."/>
        </authorList>
    </citation>
    <scope>NUCLEOTIDE SEQUENCE [LARGE SCALE GENOMIC DNA]</scope>
    <source>
        <strain evidence="2">CGMCC 1.7655</strain>
    </source>
</reference>
<protein>
    <recommendedName>
        <fullName evidence="3">17 kDa surface antigen</fullName>
    </recommendedName>
</protein>
<sequence length="73" mass="7270">MSRKLLIVGGISAALLAGCTQNITPTDADRAIIGAGTGYVVQQVRGKGGSDRLKGAAIGAVGGALCDDVRLCQ</sequence>
<gene>
    <name evidence="1" type="ORF">SAMN04487971_108112</name>
</gene>
<dbReference type="EMBL" id="FNGE01000008">
    <property type="protein sequence ID" value="SDL27975.1"/>
    <property type="molecule type" value="Genomic_DNA"/>
</dbReference>
<dbReference type="OrthoDB" id="7777674at2"/>
<keyword evidence="2" id="KW-1185">Reference proteome</keyword>